<protein>
    <recommendedName>
        <fullName evidence="5">Immunoglobulin domain-containing protein</fullName>
    </recommendedName>
</protein>
<keyword evidence="4" id="KW-0732">Signal</keyword>
<dbReference type="InterPro" id="IPR050671">
    <property type="entry name" value="CD300_family_receptors"/>
</dbReference>
<comment type="subcellular location">
    <subcellularLocation>
        <location evidence="1">Membrane</location>
    </subcellularLocation>
</comment>
<dbReference type="InterPro" id="IPR003599">
    <property type="entry name" value="Ig_sub"/>
</dbReference>
<dbReference type="SMART" id="SM00409">
    <property type="entry name" value="IG"/>
    <property type="match status" value="1"/>
</dbReference>
<evidence type="ECO:0000256" key="1">
    <source>
        <dbReference type="ARBA" id="ARBA00004370"/>
    </source>
</evidence>
<feature type="signal peptide" evidence="4">
    <location>
        <begin position="1"/>
        <end position="17"/>
    </location>
</feature>
<dbReference type="Gene3D" id="2.60.40.10">
    <property type="entry name" value="Immunoglobulins"/>
    <property type="match status" value="1"/>
</dbReference>
<dbReference type="PANTHER" id="PTHR11860">
    <property type="entry name" value="POLYMERIC-IMMUNOGLOBULIN RECEPTOR"/>
    <property type="match status" value="1"/>
</dbReference>
<dbReference type="GO" id="GO:0005886">
    <property type="term" value="C:plasma membrane"/>
    <property type="evidence" value="ECO:0007669"/>
    <property type="project" value="TreeGrafter"/>
</dbReference>
<organism evidence="6">
    <name type="scientific">Pundamilia nyererei</name>
    <dbReference type="NCBI Taxonomy" id="303518"/>
    <lineage>
        <taxon>Eukaryota</taxon>
        <taxon>Metazoa</taxon>
        <taxon>Chordata</taxon>
        <taxon>Craniata</taxon>
        <taxon>Vertebrata</taxon>
        <taxon>Euteleostomi</taxon>
        <taxon>Actinopterygii</taxon>
        <taxon>Neopterygii</taxon>
        <taxon>Teleostei</taxon>
        <taxon>Neoteleostei</taxon>
        <taxon>Acanthomorphata</taxon>
        <taxon>Ovalentaria</taxon>
        <taxon>Cichlomorphae</taxon>
        <taxon>Cichliformes</taxon>
        <taxon>Cichlidae</taxon>
        <taxon>African cichlids</taxon>
        <taxon>Pseudocrenilabrinae</taxon>
        <taxon>Haplochromini</taxon>
        <taxon>Pundamilia</taxon>
    </lineage>
</organism>
<dbReference type="PANTHER" id="PTHR11860:SF118">
    <property type="entry name" value="CMRF35-LIKE MOLECULE 3-RELATED"/>
    <property type="match status" value="1"/>
</dbReference>
<feature type="chain" id="PRO_5017474796" description="Immunoglobulin domain-containing protein" evidence="4">
    <location>
        <begin position="18"/>
        <end position="132"/>
    </location>
</feature>
<evidence type="ECO:0000313" key="6">
    <source>
        <dbReference type="Ensembl" id="ENSPNYP00000005239.1"/>
    </source>
</evidence>
<evidence type="ECO:0000256" key="2">
    <source>
        <dbReference type="ARBA" id="ARBA00022692"/>
    </source>
</evidence>
<evidence type="ECO:0000256" key="3">
    <source>
        <dbReference type="ARBA" id="ARBA00023136"/>
    </source>
</evidence>
<dbReference type="Pfam" id="PF07686">
    <property type="entry name" value="V-set"/>
    <property type="match status" value="1"/>
</dbReference>
<dbReference type="STRING" id="303518.ENSPNYP00000005239"/>
<dbReference type="InterPro" id="IPR013106">
    <property type="entry name" value="Ig_V-set"/>
</dbReference>
<dbReference type="InterPro" id="IPR013783">
    <property type="entry name" value="Ig-like_fold"/>
</dbReference>
<dbReference type="Ensembl" id="ENSPNYT00000005376.1">
    <property type="protein sequence ID" value="ENSPNYP00000005239.1"/>
    <property type="gene ID" value="ENSPNYG00000004072.1"/>
</dbReference>
<dbReference type="SUPFAM" id="SSF48726">
    <property type="entry name" value="Immunoglobulin"/>
    <property type="match status" value="1"/>
</dbReference>
<keyword evidence="3" id="KW-0472">Membrane</keyword>
<sequence length="132" mass="14702">MTYYIIALISTVTLIDGVIINVEEFEGRSVSFQCSHTYAWSNNKYFCIDPCKSTGDILVTVESGRRAESGRIALVDSGDGFFTVTFSNLQLSDSQKYWCAVERTGFDTYAEVHLTVKKGRTDDGACRKKGNN</sequence>
<dbReference type="AlphaFoldDB" id="A0A3B4F6J7"/>
<proteinExistence type="predicted"/>
<accession>A0A3B4F6J7</accession>
<name>A0A3B4F6J7_9CICH</name>
<feature type="domain" description="Immunoglobulin" evidence="5">
    <location>
        <begin position="19"/>
        <end position="117"/>
    </location>
</feature>
<evidence type="ECO:0000259" key="5">
    <source>
        <dbReference type="SMART" id="SM00409"/>
    </source>
</evidence>
<evidence type="ECO:0000256" key="4">
    <source>
        <dbReference type="SAM" id="SignalP"/>
    </source>
</evidence>
<reference evidence="6" key="1">
    <citation type="submission" date="2023-09" db="UniProtKB">
        <authorList>
            <consortium name="Ensembl"/>
        </authorList>
    </citation>
    <scope>IDENTIFICATION</scope>
</reference>
<dbReference type="GeneTree" id="ENSGT00940000175426"/>
<keyword evidence="2" id="KW-0812">Transmembrane</keyword>
<dbReference type="GO" id="GO:0004888">
    <property type="term" value="F:transmembrane signaling receptor activity"/>
    <property type="evidence" value="ECO:0007669"/>
    <property type="project" value="TreeGrafter"/>
</dbReference>
<dbReference type="InterPro" id="IPR036179">
    <property type="entry name" value="Ig-like_dom_sf"/>
</dbReference>